<proteinExistence type="predicted"/>
<dbReference type="InParanoid" id="B2W650"/>
<reference evidence="2" key="1">
    <citation type="journal article" date="2013" name="G3 (Bethesda)">
        <title>Comparative genomics of a plant-pathogenic fungus, Pyrenophora tritici-repentis, reveals transduplication and the impact of repeat elements on pathogenicity and population divergence.</title>
        <authorList>
            <person name="Manning V.A."/>
            <person name="Pandelova I."/>
            <person name="Dhillon B."/>
            <person name="Wilhelm L.J."/>
            <person name="Goodwin S.B."/>
            <person name="Berlin A.M."/>
            <person name="Figueroa M."/>
            <person name="Freitag M."/>
            <person name="Hane J.K."/>
            <person name="Henrissat B."/>
            <person name="Holman W.H."/>
            <person name="Kodira C.D."/>
            <person name="Martin J."/>
            <person name="Oliver R.P."/>
            <person name="Robbertse B."/>
            <person name="Schackwitz W."/>
            <person name="Schwartz D.C."/>
            <person name="Spatafora J.W."/>
            <person name="Turgeon B.G."/>
            <person name="Yandava C."/>
            <person name="Young S."/>
            <person name="Zhou S."/>
            <person name="Zeng Q."/>
            <person name="Grigoriev I.V."/>
            <person name="Ma L.-J."/>
            <person name="Ciuffetti L.M."/>
        </authorList>
    </citation>
    <scope>NUCLEOTIDE SEQUENCE [LARGE SCALE GENOMIC DNA]</scope>
    <source>
        <strain evidence="2">Pt-1C-BFP</strain>
    </source>
</reference>
<evidence type="ECO:0000313" key="1">
    <source>
        <dbReference type="EMBL" id="EDU49128.1"/>
    </source>
</evidence>
<dbReference type="EMBL" id="DS231619">
    <property type="protein sequence ID" value="EDU49128.1"/>
    <property type="molecule type" value="Genomic_DNA"/>
</dbReference>
<organism evidence="1 2">
    <name type="scientific">Pyrenophora tritici-repentis (strain Pt-1C-BFP)</name>
    <name type="common">Wheat tan spot fungus</name>
    <name type="synonym">Drechslera tritici-repentis</name>
    <dbReference type="NCBI Taxonomy" id="426418"/>
    <lineage>
        <taxon>Eukaryota</taxon>
        <taxon>Fungi</taxon>
        <taxon>Dikarya</taxon>
        <taxon>Ascomycota</taxon>
        <taxon>Pezizomycotina</taxon>
        <taxon>Dothideomycetes</taxon>
        <taxon>Pleosporomycetidae</taxon>
        <taxon>Pleosporales</taxon>
        <taxon>Pleosporineae</taxon>
        <taxon>Pleosporaceae</taxon>
        <taxon>Pyrenophora</taxon>
    </lineage>
</organism>
<name>B2W650_PYRTR</name>
<protein>
    <submittedName>
        <fullName evidence="1">Uncharacterized protein</fullName>
    </submittedName>
</protein>
<accession>B2W650</accession>
<dbReference type="HOGENOM" id="CLU_2706059_0_0_1"/>
<dbReference type="Proteomes" id="UP000001471">
    <property type="component" value="Unassembled WGS sequence"/>
</dbReference>
<dbReference type="OrthoDB" id="5275938at2759"/>
<evidence type="ECO:0000313" key="2">
    <source>
        <dbReference type="Proteomes" id="UP000001471"/>
    </source>
</evidence>
<gene>
    <name evidence="1" type="ORF">PTRG_06208</name>
</gene>
<sequence length="73" mass="8372">MVLGSYISFPLAKDLYPVRRAAAETSLSIQELYKLAKEMEISISGPTSKHSNSVYVHRCCFKEYDFLLRLKKV</sequence>
<dbReference type="AlphaFoldDB" id="B2W650"/>
<dbReference type="STRING" id="426418.B2W650"/>